<dbReference type="Pfam" id="PF06676">
    <property type="entry name" value="DUF1178"/>
    <property type="match status" value="1"/>
</dbReference>
<evidence type="ECO:0000256" key="1">
    <source>
        <dbReference type="SAM" id="MobiDB-lite"/>
    </source>
</evidence>
<feature type="region of interest" description="Disordered" evidence="1">
    <location>
        <begin position="52"/>
        <end position="83"/>
    </location>
</feature>
<evidence type="ECO:0008006" key="4">
    <source>
        <dbReference type="Google" id="ProtNLM"/>
    </source>
</evidence>
<protein>
    <recommendedName>
        <fullName evidence="4">DUF1178 domain-containing protein</fullName>
    </recommendedName>
</protein>
<name>A0A140IEP4_9RHOO</name>
<dbReference type="RefSeq" id="WP_004251557.1">
    <property type="nucleotide sequence ID" value="NZ_CP014646.1"/>
</dbReference>
<reference evidence="3" key="1">
    <citation type="submission" date="2016-03" db="EMBL/GenBank/DDBJ databases">
        <authorList>
            <person name="Ma C."/>
            <person name="Zhou S."/>
            <person name="Yang G."/>
        </authorList>
    </citation>
    <scope>NUCLEOTIDE SEQUENCE [LARGE SCALE GENOMIC DNA]</scope>
    <source>
        <strain evidence="3">SgZ-1</strain>
    </source>
</reference>
<organism evidence="2 3">
    <name type="scientific">Thauera humireducens</name>
    <dbReference type="NCBI Taxonomy" id="1134435"/>
    <lineage>
        <taxon>Bacteria</taxon>
        <taxon>Pseudomonadati</taxon>
        <taxon>Pseudomonadota</taxon>
        <taxon>Betaproteobacteria</taxon>
        <taxon>Rhodocyclales</taxon>
        <taxon>Zoogloeaceae</taxon>
        <taxon>Thauera</taxon>
    </lineage>
</organism>
<dbReference type="EMBL" id="CP014646">
    <property type="protein sequence ID" value="AMO36219.1"/>
    <property type="molecule type" value="Genomic_DNA"/>
</dbReference>
<evidence type="ECO:0000313" key="2">
    <source>
        <dbReference type="EMBL" id="AMO36219.1"/>
    </source>
</evidence>
<dbReference type="KEGG" id="thu:AC731_004280"/>
<dbReference type="Proteomes" id="UP000036902">
    <property type="component" value="Chromosome"/>
</dbReference>
<dbReference type="AlphaFoldDB" id="A0A140IEP4"/>
<keyword evidence="3" id="KW-1185">Reference proteome</keyword>
<evidence type="ECO:0000313" key="3">
    <source>
        <dbReference type="Proteomes" id="UP000036902"/>
    </source>
</evidence>
<sequence length="158" mass="17234">MIVLDLCCNKEHRFEGWFASAHAFEDQCARQLVSCPVCASVQVRRLPSAPYVQTRQGAQDKPVSERLQAAATPAVPATPGAAATVTPETVTAVLQLLRHMARDADDVGERLPEEARRIHYGEAEARNIRGQASADDVEELLEEGIMIVPLPPGEDEVH</sequence>
<proteinExistence type="predicted"/>
<dbReference type="PIRSF" id="PIRSF032131">
    <property type="entry name" value="UCP032131"/>
    <property type="match status" value="1"/>
</dbReference>
<feature type="compositionally biased region" description="Low complexity" evidence="1">
    <location>
        <begin position="69"/>
        <end position="83"/>
    </location>
</feature>
<gene>
    <name evidence="2" type="ORF">AC731_004280</name>
</gene>
<dbReference type="InterPro" id="IPR009562">
    <property type="entry name" value="DUF1178"/>
</dbReference>
<accession>A0A140IEP4</accession>